<proteinExistence type="predicted"/>
<dbReference type="Proteomes" id="UP001058974">
    <property type="component" value="Chromosome 5"/>
</dbReference>
<dbReference type="EMBL" id="JAMSHJ010000005">
    <property type="protein sequence ID" value="KAI5405669.1"/>
    <property type="molecule type" value="Genomic_DNA"/>
</dbReference>
<comment type="caution">
    <text evidence="2">The sequence shown here is derived from an EMBL/GenBank/DDBJ whole genome shotgun (WGS) entry which is preliminary data.</text>
</comment>
<protein>
    <submittedName>
        <fullName evidence="2">Uncharacterized protein</fullName>
    </submittedName>
</protein>
<name>A0A9D5AF92_PEA</name>
<keyword evidence="3" id="KW-1185">Reference proteome</keyword>
<organism evidence="2 3">
    <name type="scientific">Pisum sativum</name>
    <name type="common">Garden pea</name>
    <name type="synonym">Lathyrus oleraceus</name>
    <dbReference type="NCBI Taxonomy" id="3888"/>
    <lineage>
        <taxon>Eukaryota</taxon>
        <taxon>Viridiplantae</taxon>
        <taxon>Streptophyta</taxon>
        <taxon>Embryophyta</taxon>
        <taxon>Tracheophyta</taxon>
        <taxon>Spermatophyta</taxon>
        <taxon>Magnoliopsida</taxon>
        <taxon>eudicotyledons</taxon>
        <taxon>Gunneridae</taxon>
        <taxon>Pentapetalae</taxon>
        <taxon>rosids</taxon>
        <taxon>fabids</taxon>
        <taxon>Fabales</taxon>
        <taxon>Fabaceae</taxon>
        <taxon>Papilionoideae</taxon>
        <taxon>50 kb inversion clade</taxon>
        <taxon>NPAAA clade</taxon>
        <taxon>Hologalegina</taxon>
        <taxon>IRL clade</taxon>
        <taxon>Fabeae</taxon>
        <taxon>Lathyrus</taxon>
    </lineage>
</organism>
<reference evidence="2 3" key="1">
    <citation type="journal article" date="2022" name="Nat. Genet.">
        <title>Improved pea reference genome and pan-genome highlight genomic features and evolutionary characteristics.</title>
        <authorList>
            <person name="Yang T."/>
            <person name="Liu R."/>
            <person name="Luo Y."/>
            <person name="Hu S."/>
            <person name="Wang D."/>
            <person name="Wang C."/>
            <person name="Pandey M.K."/>
            <person name="Ge S."/>
            <person name="Xu Q."/>
            <person name="Li N."/>
            <person name="Li G."/>
            <person name="Huang Y."/>
            <person name="Saxena R.K."/>
            <person name="Ji Y."/>
            <person name="Li M."/>
            <person name="Yan X."/>
            <person name="He Y."/>
            <person name="Liu Y."/>
            <person name="Wang X."/>
            <person name="Xiang C."/>
            <person name="Varshney R.K."/>
            <person name="Ding H."/>
            <person name="Gao S."/>
            <person name="Zong X."/>
        </authorList>
    </citation>
    <scope>NUCLEOTIDE SEQUENCE [LARGE SCALE GENOMIC DNA]</scope>
    <source>
        <strain evidence="2 3">cv. Zhongwan 6</strain>
    </source>
</reference>
<sequence>MRGKVTEEQLQFDPEIERTLRKLNSKTRRRRKLAEERNRREETSTSALVSIEEVVVEACDGNMADDNRTEM</sequence>
<accession>A0A9D5AF92</accession>
<feature type="region of interest" description="Disordered" evidence="1">
    <location>
        <begin position="26"/>
        <end position="45"/>
    </location>
</feature>
<evidence type="ECO:0000313" key="3">
    <source>
        <dbReference type="Proteomes" id="UP001058974"/>
    </source>
</evidence>
<evidence type="ECO:0000313" key="2">
    <source>
        <dbReference type="EMBL" id="KAI5405669.1"/>
    </source>
</evidence>
<dbReference type="Gramene" id="Psat05G0243500-T1">
    <property type="protein sequence ID" value="KAI5405669.1"/>
    <property type="gene ID" value="KIW84_052435"/>
</dbReference>
<gene>
    <name evidence="2" type="ORF">KIW84_052435</name>
</gene>
<dbReference type="AlphaFoldDB" id="A0A9D5AF92"/>
<evidence type="ECO:0000256" key="1">
    <source>
        <dbReference type="SAM" id="MobiDB-lite"/>
    </source>
</evidence>
<feature type="compositionally biased region" description="Basic and acidic residues" evidence="1">
    <location>
        <begin position="33"/>
        <end position="43"/>
    </location>
</feature>